<keyword evidence="3" id="KW-1185">Reference proteome</keyword>
<gene>
    <name evidence="2" type="ORF">EDD38_5569</name>
</gene>
<reference evidence="2 3" key="1">
    <citation type="submission" date="2018-11" db="EMBL/GenBank/DDBJ databases">
        <title>Sequencing the genomes of 1000 actinobacteria strains.</title>
        <authorList>
            <person name="Klenk H.-P."/>
        </authorList>
    </citation>
    <scope>NUCLEOTIDE SEQUENCE [LARGE SCALE GENOMIC DNA]</scope>
    <source>
        <strain evidence="2 3">DSM 44781</strain>
    </source>
</reference>
<protein>
    <submittedName>
        <fullName evidence="2">Uncharacterized protein</fullName>
    </submittedName>
</protein>
<dbReference type="EMBL" id="RKQG01000001">
    <property type="protein sequence ID" value="RPE37169.1"/>
    <property type="molecule type" value="Genomic_DNA"/>
</dbReference>
<evidence type="ECO:0000313" key="2">
    <source>
        <dbReference type="EMBL" id="RPE37169.1"/>
    </source>
</evidence>
<organism evidence="2 3">
    <name type="scientific">Kitasatospora cineracea</name>
    <dbReference type="NCBI Taxonomy" id="88074"/>
    <lineage>
        <taxon>Bacteria</taxon>
        <taxon>Bacillati</taxon>
        <taxon>Actinomycetota</taxon>
        <taxon>Actinomycetes</taxon>
        <taxon>Kitasatosporales</taxon>
        <taxon>Streptomycetaceae</taxon>
        <taxon>Kitasatospora</taxon>
    </lineage>
</organism>
<evidence type="ECO:0000313" key="3">
    <source>
        <dbReference type="Proteomes" id="UP000266906"/>
    </source>
</evidence>
<name>A0A3N4S1S7_9ACTN</name>
<comment type="caution">
    <text evidence="2">The sequence shown here is derived from an EMBL/GenBank/DDBJ whole genome shotgun (WGS) entry which is preliminary data.</text>
</comment>
<feature type="region of interest" description="Disordered" evidence="1">
    <location>
        <begin position="1"/>
        <end position="44"/>
    </location>
</feature>
<evidence type="ECO:0000256" key="1">
    <source>
        <dbReference type="SAM" id="MobiDB-lite"/>
    </source>
</evidence>
<sequence length="174" mass="17167">MRSGQGRRGQPEDLGGVLGVEPDQGNVLGEQPGQADDVDEVTAAEQPGPAGTAGLLVLLEPEHQVDVLGARGGQVQAELLDQLAAQLVGRLLAGQRVLDTAGATTADHADAAPGSISTVHTRTGTAASADGSVLIGLAEAPAGNGGGGLGGAGEGGHCWECLINGVTRSDRAGR</sequence>
<dbReference type="AlphaFoldDB" id="A0A3N4S1S7"/>
<proteinExistence type="predicted"/>
<accession>A0A3N4S1S7</accession>
<dbReference type="Proteomes" id="UP000266906">
    <property type="component" value="Unassembled WGS sequence"/>
</dbReference>